<comment type="caution">
    <text evidence="2">The sequence shown here is derived from an EMBL/GenBank/DDBJ whole genome shotgun (WGS) entry which is preliminary data.</text>
</comment>
<proteinExistence type="predicted"/>
<reference evidence="2" key="1">
    <citation type="journal article" date="2020" name="Stud. Mycol.">
        <title>101 Dothideomycetes genomes: a test case for predicting lifestyles and emergence of pathogens.</title>
        <authorList>
            <person name="Haridas S."/>
            <person name="Albert R."/>
            <person name="Binder M."/>
            <person name="Bloem J."/>
            <person name="Labutti K."/>
            <person name="Salamov A."/>
            <person name="Andreopoulos B."/>
            <person name="Baker S."/>
            <person name="Barry K."/>
            <person name="Bills G."/>
            <person name="Bluhm B."/>
            <person name="Cannon C."/>
            <person name="Castanera R."/>
            <person name="Culley D."/>
            <person name="Daum C."/>
            <person name="Ezra D."/>
            <person name="Gonzalez J."/>
            <person name="Henrissat B."/>
            <person name="Kuo A."/>
            <person name="Liang C."/>
            <person name="Lipzen A."/>
            <person name="Lutzoni F."/>
            <person name="Magnuson J."/>
            <person name="Mondo S."/>
            <person name="Nolan M."/>
            <person name="Ohm R."/>
            <person name="Pangilinan J."/>
            <person name="Park H.-J."/>
            <person name="Ramirez L."/>
            <person name="Alfaro M."/>
            <person name="Sun H."/>
            <person name="Tritt A."/>
            <person name="Yoshinaga Y."/>
            <person name="Zwiers L.-H."/>
            <person name="Turgeon B."/>
            <person name="Goodwin S."/>
            <person name="Spatafora J."/>
            <person name="Crous P."/>
            <person name="Grigoriev I."/>
        </authorList>
    </citation>
    <scope>NUCLEOTIDE SEQUENCE</scope>
    <source>
        <strain evidence="2">CBS 116435</strain>
    </source>
</reference>
<dbReference type="Proteomes" id="UP000799441">
    <property type="component" value="Unassembled WGS sequence"/>
</dbReference>
<accession>A0A9P4US16</accession>
<name>A0A9P4US16_9PEZI</name>
<evidence type="ECO:0000313" key="3">
    <source>
        <dbReference type="Proteomes" id="UP000799441"/>
    </source>
</evidence>
<organism evidence="2 3">
    <name type="scientific">Polychaeton citri CBS 116435</name>
    <dbReference type="NCBI Taxonomy" id="1314669"/>
    <lineage>
        <taxon>Eukaryota</taxon>
        <taxon>Fungi</taxon>
        <taxon>Dikarya</taxon>
        <taxon>Ascomycota</taxon>
        <taxon>Pezizomycotina</taxon>
        <taxon>Dothideomycetes</taxon>
        <taxon>Dothideomycetidae</taxon>
        <taxon>Capnodiales</taxon>
        <taxon>Capnodiaceae</taxon>
        <taxon>Polychaeton</taxon>
    </lineage>
</organism>
<feature type="region of interest" description="Disordered" evidence="1">
    <location>
        <begin position="1"/>
        <end position="21"/>
    </location>
</feature>
<dbReference type="PANTHER" id="PTHR38790">
    <property type="entry name" value="2EXR DOMAIN-CONTAINING PROTEIN-RELATED"/>
    <property type="match status" value="1"/>
</dbReference>
<evidence type="ECO:0000313" key="2">
    <source>
        <dbReference type="EMBL" id="KAF2724529.1"/>
    </source>
</evidence>
<sequence length="344" mass="39006">METTKYQQLAEHWKPAPEANPSGSTFLPLLELPSRPPKGKMSPFLRLPTEIRLQIYSLLLLPHTETDLLPSYQRVASSTQDYFDYEKRLYGTDRPATSDLSRPTLLIRTLDPLRYNERYSPPTSSTRPSLERQTYSVRCGRFNARTLKTTYHCVNNPPNLSAGVGILGANRQIHAEAAELLYSYYTFDFDTHVEAIQPFLSDLTPFSRSCIRSTRIVKRALAYEKDFDRCEWSNAFAYLNAADSGIFLRKLELAVVAGRPGRTGWDRIPKYKAADFNILIDMEGMEWVRDLLEIRGLQELEVSAVVEHCPPATTSGAMAGYVRFSASVECAFAQFLNQALLVRS</sequence>
<dbReference type="AlphaFoldDB" id="A0A9P4US16"/>
<dbReference type="OrthoDB" id="5420711at2759"/>
<keyword evidence="3" id="KW-1185">Reference proteome</keyword>
<protein>
    <submittedName>
        <fullName evidence="2">Uncharacterized protein</fullName>
    </submittedName>
</protein>
<dbReference type="EMBL" id="MU003771">
    <property type="protein sequence ID" value="KAF2724529.1"/>
    <property type="molecule type" value="Genomic_DNA"/>
</dbReference>
<evidence type="ECO:0000256" key="1">
    <source>
        <dbReference type="SAM" id="MobiDB-lite"/>
    </source>
</evidence>
<dbReference type="PANTHER" id="PTHR38790:SF4">
    <property type="entry name" value="2EXR DOMAIN-CONTAINING PROTEIN"/>
    <property type="match status" value="1"/>
</dbReference>
<gene>
    <name evidence="2" type="ORF">K431DRAFT_281957</name>
</gene>